<keyword evidence="3" id="KW-1185">Reference proteome</keyword>
<accession>A0A392RV46</accession>
<protein>
    <submittedName>
        <fullName evidence="2">Uncharacterized protein</fullName>
    </submittedName>
</protein>
<evidence type="ECO:0000313" key="3">
    <source>
        <dbReference type="Proteomes" id="UP000265520"/>
    </source>
</evidence>
<name>A0A392RV46_9FABA</name>
<reference evidence="2 3" key="1">
    <citation type="journal article" date="2018" name="Front. Plant Sci.">
        <title>Red Clover (Trifolium pratense) and Zigzag Clover (T. medium) - A Picture of Genomic Similarities and Differences.</title>
        <authorList>
            <person name="Dluhosova J."/>
            <person name="Istvanek J."/>
            <person name="Nedelnik J."/>
            <person name="Repkova J."/>
        </authorList>
    </citation>
    <scope>NUCLEOTIDE SEQUENCE [LARGE SCALE GENOMIC DNA]</scope>
    <source>
        <strain evidence="3">cv. 10/8</strain>
        <tissue evidence="2">Leaf</tissue>
    </source>
</reference>
<evidence type="ECO:0000256" key="1">
    <source>
        <dbReference type="SAM" id="Phobius"/>
    </source>
</evidence>
<keyword evidence="1" id="KW-0812">Transmembrane</keyword>
<dbReference type="EMBL" id="LXQA010280616">
    <property type="protein sequence ID" value="MCI40508.1"/>
    <property type="molecule type" value="Genomic_DNA"/>
</dbReference>
<comment type="caution">
    <text evidence="2">The sequence shown here is derived from an EMBL/GenBank/DDBJ whole genome shotgun (WGS) entry which is preliminary data.</text>
</comment>
<feature type="transmembrane region" description="Helical" evidence="1">
    <location>
        <begin position="24"/>
        <end position="44"/>
    </location>
</feature>
<evidence type="ECO:0000313" key="2">
    <source>
        <dbReference type="EMBL" id="MCI40508.1"/>
    </source>
</evidence>
<proteinExistence type="predicted"/>
<feature type="non-terminal residue" evidence="2">
    <location>
        <position position="1"/>
    </location>
</feature>
<keyword evidence="1" id="KW-1133">Transmembrane helix</keyword>
<keyword evidence="1" id="KW-0472">Membrane</keyword>
<sequence>IHLTLIDLFLFCGFGGGTRGNNGVVVVVVDVVVVMVADLVVVLWRGKGKDINGLTKIPLF</sequence>
<organism evidence="2 3">
    <name type="scientific">Trifolium medium</name>
    <dbReference type="NCBI Taxonomy" id="97028"/>
    <lineage>
        <taxon>Eukaryota</taxon>
        <taxon>Viridiplantae</taxon>
        <taxon>Streptophyta</taxon>
        <taxon>Embryophyta</taxon>
        <taxon>Tracheophyta</taxon>
        <taxon>Spermatophyta</taxon>
        <taxon>Magnoliopsida</taxon>
        <taxon>eudicotyledons</taxon>
        <taxon>Gunneridae</taxon>
        <taxon>Pentapetalae</taxon>
        <taxon>rosids</taxon>
        <taxon>fabids</taxon>
        <taxon>Fabales</taxon>
        <taxon>Fabaceae</taxon>
        <taxon>Papilionoideae</taxon>
        <taxon>50 kb inversion clade</taxon>
        <taxon>NPAAA clade</taxon>
        <taxon>Hologalegina</taxon>
        <taxon>IRL clade</taxon>
        <taxon>Trifolieae</taxon>
        <taxon>Trifolium</taxon>
    </lineage>
</organism>
<dbReference type="Proteomes" id="UP000265520">
    <property type="component" value="Unassembled WGS sequence"/>
</dbReference>
<dbReference type="AlphaFoldDB" id="A0A392RV46"/>